<feature type="transmembrane region" description="Helical" evidence="1">
    <location>
        <begin position="116"/>
        <end position="135"/>
    </location>
</feature>
<reference evidence="2" key="1">
    <citation type="submission" date="2021-04" db="EMBL/GenBank/DDBJ databases">
        <title>Genome based classification of Actinospica acidithermotolerans sp. nov., an actinobacterium isolated from an Indonesian hot spring.</title>
        <authorList>
            <person name="Kusuma A.B."/>
            <person name="Putra K.E."/>
            <person name="Nafisah S."/>
            <person name="Loh J."/>
            <person name="Nouioui I."/>
            <person name="Goodfellow M."/>
        </authorList>
    </citation>
    <scope>NUCLEOTIDE SEQUENCE</scope>
    <source>
        <strain evidence="2">CSCA 57</strain>
    </source>
</reference>
<feature type="transmembrane region" description="Helical" evidence="1">
    <location>
        <begin position="89"/>
        <end position="110"/>
    </location>
</feature>
<keyword evidence="1" id="KW-0812">Transmembrane</keyword>
<dbReference type="EMBL" id="JAGSOG010000011">
    <property type="protein sequence ID" value="MBR7832460.1"/>
    <property type="molecule type" value="Genomic_DNA"/>
</dbReference>
<organism evidence="2 3">
    <name type="scientific">Actinospica durhamensis</name>
    <dbReference type="NCBI Taxonomy" id="1508375"/>
    <lineage>
        <taxon>Bacteria</taxon>
        <taxon>Bacillati</taxon>
        <taxon>Actinomycetota</taxon>
        <taxon>Actinomycetes</taxon>
        <taxon>Catenulisporales</taxon>
        <taxon>Actinospicaceae</taxon>
        <taxon>Actinospica</taxon>
    </lineage>
</organism>
<protein>
    <submittedName>
        <fullName evidence="2">Uncharacterized protein</fullName>
    </submittedName>
</protein>
<keyword evidence="1" id="KW-0472">Membrane</keyword>
<accession>A0A941EH20</accession>
<proteinExistence type="predicted"/>
<keyword evidence="1" id="KW-1133">Transmembrane helix</keyword>
<keyword evidence="3" id="KW-1185">Reference proteome</keyword>
<evidence type="ECO:0000256" key="1">
    <source>
        <dbReference type="SAM" id="Phobius"/>
    </source>
</evidence>
<dbReference type="RefSeq" id="WP_212526985.1">
    <property type="nucleotide sequence ID" value="NZ_JAGSOG010000011.1"/>
</dbReference>
<name>A0A941EH20_9ACTN</name>
<sequence length="157" mass="15895">MTETEITTGAERAQTDTAEPTLTISELRALLRDATAYAAAQRPIVLHAPAEPVTATQTAPAGHAGITVAVPAATAIQDAPERRYSIHELVGHCGMAVAGTGFITAILLAVAGSPDITTAAVAGVAGLAVSFGAAVTGTNADDRAQAASWAKRQETHQ</sequence>
<evidence type="ECO:0000313" key="3">
    <source>
        <dbReference type="Proteomes" id="UP000675781"/>
    </source>
</evidence>
<dbReference type="AlphaFoldDB" id="A0A941EH20"/>
<evidence type="ECO:0000313" key="2">
    <source>
        <dbReference type="EMBL" id="MBR7832460.1"/>
    </source>
</evidence>
<gene>
    <name evidence="2" type="ORF">KDL01_04280</name>
</gene>
<comment type="caution">
    <text evidence="2">The sequence shown here is derived from an EMBL/GenBank/DDBJ whole genome shotgun (WGS) entry which is preliminary data.</text>
</comment>
<dbReference type="Proteomes" id="UP000675781">
    <property type="component" value="Unassembled WGS sequence"/>
</dbReference>